<sequence length="348" mass="38831">MKVVNVAQLAEFDDIIDVRSPSEFADDHVPGALNFPVLDDEERARIGTMYKQVSSFDAKKAGAALVSRNIGLHLERGLAARPKGWKPLVYCWRGGQRSGSMAHVLGQIGWHVGQMDGGYKAYRRQVLEDLTTLPARFQWRVVCGTTGSGKSRLLQALQAAGAQVLDLEDLANHRGSLLGNIPDVPQPSQKYFESLVWAKLHSFDPALPVYAEAESKKIGNVRVPDTIIEAMWQGQCIRVEATTAQRVVLLKEEYQHFLSDPAALGQKLGFLTELHGKERIGRWQEMALRGEWDTLVGELLEQHYDPAYTRSTLKHYPHYAQGLVLQPLELGEAAMRELAQEILDGQKN</sequence>
<dbReference type="Gene3D" id="3.40.250.10">
    <property type="entry name" value="Rhodanese-like domain"/>
    <property type="match status" value="1"/>
</dbReference>
<dbReference type="InterPro" id="IPR036873">
    <property type="entry name" value="Rhodanese-like_dom_sf"/>
</dbReference>
<dbReference type="InterPro" id="IPR027417">
    <property type="entry name" value="P-loop_NTPase"/>
</dbReference>
<dbReference type="Proteomes" id="UP000502260">
    <property type="component" value="Chromosome"/>
</dbReference>
<dbReference type="SUPFAM" id="SSF52540">
    <property type="entry name" value="P-loop containing nucleoside triphosphate hydrolases"/>
    <property type="match status" value="1"/>
</dbReference>
<dbReference type="InterPro" id="IPR001307">
    <property type="entry name" value="Thiosulphate_STrfase_CS"/>
</dbReference>
<dbReference type="SUPFAM" id="SSF52821">
    <property type="entry name" value="Rhodanese/Cell cycle control phosphatase"/>
    <property type="match status" value="1"/>
</dbReference>
<dbReference type="GO" id="GO:0043828">
    <property type="term" value="F:tRNA 2-selenouridine synthase activity"/>
    <property type="evidence" value="ECO:0007669"/>
    <property type="project" value="InterPro"/>
</dbReference>
<dbReference type="EMBL" id="AP022853">
    <property type="protein sequence ID" value="BCB25899.1"/>
    <property type="molecule type" value="Genomic_DNA"/>
</dbReference>
<dbReference type="NCBIfam" id="TIGR03167">
    <property type="entry name" value="tRNA_sel_U_synt"/>
    <property type="match status" value="1"/>
</dbReference>
<dbReference type="Pfam" id="PF26341">
    <property type="entry name" value="AAA_SelU"/>
    <property type="match status" value="1"/>
</dbReference>
<dbReference type="GO" id="GO:0002098">
    <property type="term" value="P:tRNA wobble uridine modification"/>
    <property type="evidence" value="ECO:0007669"/>
    <property type="project" value="InterPro"/>
</dbReference>
<dbReference type="PANTHER" id="PTHR30401">
    <property type="entry name" value="TRNA 2-SELENOURIDINE SYNTHASE"/>
    <property type="match status" value="1"/>
</dbReference>
<dbReference type="GO" id="GO:0004792">
    <property type="term" value="F:thiosulfate-cyanide sulfurtransferase activity"/>
    <property type="evidence" value="ECO:0007669"/>
    <property type="project" value="InterPro"/>
</dbReference>
<accession>A0A6F8VAX0</accession>
<dbReference type="AlphaFoldDB" id="A0A6F8VAX0"/>
<dbReference type="SMART" id="SM00450">
    <property type="entry name" value="RHOD"/>
    <property type="match status" value="1"/>
</dbReference>
<dbReference type="InterPro" id="IPR001763">
    <property type="entry name" value="Rhodanese-like_dom"/>
</dbReference>
<gene>
    <name evidence="3" type="ORF">SKTS_07850</name>
</gene>
<dbReference type="PANTHER" id="PTHR30401:SF0">
    <property type="entry name" value="TRNA 2-SELENOURIDINE SYNTHASE"/>
    <property type="match status" value="1"/>
</dbReference>
<proteinExistence type="predicted"/>
<dbReference type="Pfam" id="PF00581">
    <property type="entry name" value="Rhodanese"/>
    <property type="match status" value="1"/>
</dbReference>
<dbReference type="NCBIfam" id="NF008752">
    <property type="entry name" value="PRK11784.1-4"/>
    <property type="match status" value="1"/>
</dbReference>
<dbReference type="PROSITE" id="PS00380">
    <property type="entry name" value="RHODANESE_1"/>
    <property type="match status" value="1"/>
</dbReference>
<keyword evidence="4" id="KW-1185">Reference proteome</keyword>
<dbReference type="InterPro" id="IPR058840">
    <property type="entry name" value="AAA_SelU"/>
</dbReference>
<dbReference type="PROSITE" id="PS50206">
    <property type="entry name" value="RHODANESE_3"/>
    <property type="match status" value="1"/>
</dbReference>
<name>A0A6F8VAX0_9PROT</name>
<keyword evidence="1" id="KW-0711">Selenium</keyword>
<organism evidence="3 4">
    <name type="scientific">Sulfurimicrobium lacus</name>
    <dbReference type="NCBI Taxonomy" id="2715678"/>
    <lineage>
        <taxon>Bacteria</taxon>
        <taxon>Pseudomonadati</taxon>
        <taxon>Pseudomonadota</taxon>
        <taxon>Betaproteobacteria</taxon>
        <taxon>Nitrosomonadales</taxon>
        <taxon>Sulfuricellaceae</taxon>
        <taxon>Sulfurimicrobium</taxon>
    </lineage>
</organism>
<reference evidence="4" key="1">
    <citation type="submission" date="2020-03" db="EMBL/GenBank/DDBJ databases">
        <title>Complete genome sequence of sulfur-oxidizing bacterium skT11.</title>
        <authorList>
            <person name="Kanda M."/>
            <person name="Kojima H."/>
            <person name="Fukui M."/>
        </authorList>
    </citation>
    <scope>NUCLEOTIDE SEQUENCE [LARGE SCALE GENOMIC DNA]</scope>
    <source>
        <strain evidence="4">skT11</strain>
    </source>
</reference>
<dbReference type="InterPro" id="IPR017582">
    <property type="entry name" value="SelU"/>
</dbReference>
<protein>
    <submittedName>
        <fullName evidence="3">tRNA 2-selenouridine synthase</fullName>
    </submittedName>
</protein>
<dbReference type="KEGG" id="slac:SKTS_07850"/>
<evidence type="ECO:0000313" key="3">
    <source>
        <dbReference type="EMBL" id="BCB25899.1"/>
    </source>
</evidence>
<evidence type="ECO:0000259" key="2">
    <source>
        <dbReference type="PROSITE" id="PS50206"/>
    </source>
</evidence>
<evidence type="ECO:0000313" key="4">
    <source>
        <dbReference type="Proteomes" id="UP000502260"/>
    </source>
</evidence>
<evidence type="ECO:0000256" key="1">
    <source>
        <dbReference type="ARBA" id="ARBA00023266"/>
    </source>
</evidence>
<feature type="domain" description="Rhodanese" evidence="2">
    <location>
        <begin position="15"/>
        <end position="131"/>
    </location>
</feature>
<dbReference type="NCBIfam" id="NF008750">
    <property type="entry name" value="PRK11784.1-2"/>
    <property type="match status" value="1"/>
</dbReference>